<gene>
    <name evidence="1" type="ORF">GCM10023307_08620</name>
</gene>
<evidence type="ECO:0000313" key="1">
    <source>
        <dbReference type="EMBL" id="GAA4786168.1"/>
    </source>
</evidence>
<protein>
    <recommendedName>
        <fullName evidence="3">DUF3011 domain-containing protein</fullName>
    </recommendedName>
</protein>
<accession>A0ABP9AVZ6</accession>
<dbReference type="EMBL" id="BAABJE010000002">
    <property type="protein sequence ID" value="GAA4786168.1"/>
    <property type="molecule type" value="Genomic_DNA"/>
</dbReference>
<comment type="caution">
    <text evidence="1">The sequence shown here is derived from an EMBL/GenBank/DDBJ whole genome shotgun (WGS) entry which is preliminary data.</text>
</comment>
<keyword evidence="2" id="KW-1185">Reference proteome</keyword>
<dbReference type="Proteomes" id="UP001499959">
    <property type="component" value="Unassembled WGS sequence"/>
</dbReference>
<sequence>MTASVSAGGQIDIRNHSIALWKTESLCSSEGRAAIGSTFTAPCANANPNSHAVNPASMFSNSNTDNLRSSRVWQSSKPMPWRWLFSKQGGPLAHRSGNRMPCVVRCYAFRFVDGQQCVGVMMVGQGLTLR</sequence>
<organism evidence="1 2">
    <name type="scientific">Lysobacter hankyongensis</name>
    <dbReference type="NCBI Taxonomy" id="1176535"/>
    <lineage>
        <taxon>Bacteria</taxon>
        <taxon>Pseudomonadati</taxon>
        <taxon>Pseudomonadota</taxon>
        <taxon>Gammaproteobacteria</taxon>
        <taxon>Lysobacterales</taxon>
        <taxon>Lysobacteraceae</taxon>
        <taxon>Lysobacter</taxon>
    </lineage>
</organism>
<name>A0ABP9AVZ6_9GAMM</name>
<reference evidence="2" key="1">
    <citation type="journal article" date="2019" name="Int. J. Syst. Evol. Microbiol.">
        <title>The Global Catalogue of Microorganisms (GCM) 10K type strain sequencing project: providing services to taxonomists for standard genome sequencing and annotation.</title>
        <authorList>
            <consortium name="The Broad Institute Genomics Platform"/>
            <consortium name="The Broad Institute Genome Sequencing Center for Infectious Disease"/>
            <person name="Wu L."/>
            <person name="Ma J."/>
        </authorList>
    </citation>
    <scope>NUCLEOTIDE SEQUENCE [LARGE SCALE GENOMIC DNA]</scope>
    <source>
        <strain evidence="2">JCM 18204</strain>
    </source>
</reference>
<proteinExistence type="predicted"/>
<evidence type="ECO:0008006" key="3">
    <source>
        <dbReference type="Google" id="ProtNLM"/>
    </source>
</evidence>
<evidence type="ECO:0000313" key="2">
    <source>
        <dbReference type="Proteomes" id="UP001499959"/>
    </source>
</evidence>